<evidence type="ECO:0000256" key="1">
    <source>
        <dbReference type="ARBA" id="ARBA00022441"/>
    </source>
</evidence>
<dbReference type="SUPFAM" id="SSF117281">
    <property type="entry name" value="Kelch motif"/>
    <property type="match status" value="1"/>
</dbReference>
<dbReference type="Pfam" id="PF24681">
    <property type="entry name" value="Kelch_KLHDC2_KLHL20_DRC7"/>
    <property type="match status" value="1"/>
</dbReference>
<keyword evidence="4" id="KW-1185">Reference proteome</keyword>
<comment type="caution">
    <text evidence="3">The sequence shown here is derived from an EMBL/GenBank/DDBJ whole genome shotgun (WGS) entry which is preliminary data.</text>
</comment>
<proteinExistence type="predicted"/>
<dbReference type="EMBL" id="CAJVQB010028110">
    <property type="protein sequence ID" value="CAG8811783.1"/>
    <property type="molecule type" value="Genomic_DNA"/>
</dbReference>
<keyword evidence="1" id="KW-0880">Kelch repeat</keyword>
<evidence type="ECO:0000313" key="3">
    <source>
        <dbReference type="EMBL" id="CAG8811783.1"/>
    </source>
</evidence>
<feature type="non-terminal residue" evidence="3">
    <location>
        <position position="1"/>
    </location>
</feature>
<gene>
    <name evidence="3" type="ORF">GMARGA_LOCUS25418</name>
</gene>
<protein>
    <submittedName>
        <fullName evidence="3">6301_t:CDS:1</fullName>
    </submittedName>
</protein>
<dbReference type="Proteomes" id="UP000789901">
    <property type="component" value="Unassembled WGS sequence"/>
</dbReference>
<dbReference type="Gene3D" id="2.120.10.80">
    <property type="entry name" value="Kelch-type beta propeller"/>
    <property type="match status" value="1"/>
</dbReference>
<organism evidence="3 4">
    <name type="scientific">Gigaspora margarita</name>
    <dbReference type="NCBI Taxonomy" id="4874"/>
    <lineage>
        <taxon>Eukaryota</taxon>
        <taxon>Fungi</taxon>
        <taxon>Fungi incertae sedis</taxon>
        <taxon>Mucoromycota</taxon>
        <taxon>Glomeromycotina</taxon>
        <taxon>Glomeromycetes</taxon>
        <taxon>Diversisporales</taxon>
        <taxon>Gigasporaceae</taxon>
        <taxon>Gigaspora</taxon>
    </lineage>
</organism>
<dbReference type="InterPro" id="IPR015915">
    <property type="entry name" value="Kelch-typ_b-propeller"/>
</dbReference>
<evidence type="ECO:0000256" key="2">
    <source>
        <dbReference type="ARBA" id="ARBA00022737"/>
    </source>
</evidence>
<name>A0ABN7W1C9_GIGMA</name>
<sequence>VSQNFTMKALPWNDLTFTGIFANIDASMCSGGSNNDLIFVFGGAFDYNSFTYKYDISKQQWTDVRNDFWGYCAITLPDNTILYIGGTFFGINLPLNSNTTGPTPPGRHDFSAVLTSDKRIIIFGGYGDTSSLGDLWILDITTYQWSAGTILNPNGLILNGHTANLVDNYMIVAFGAYGWNFNFSSTIYMLDVSQRDSYKWVTEFNSSTTNFKELNP</sequence>
<reference evidence="3 4" key="1">
    <citation type="submission" date="2021-06" db="EMBL/GenBank/DDBJ databases">
        <authorList>
            <person name="Kallberg Y."/>
            <person name="Tangrot J."/>
            <person name="Rosling A."/>
        </authorList>
    </citation>
    <scope>NUCLEOTIDE SEQUENCE [LARGE SCALE GENOMIC DNA]</scope>
    <source>
        <strain evidence="3 4">120-4 pot B 10/14</strain>
    </source>
</reference>
<dbReference type="Gene3D" id="2.130.10.80">
    <property type="entry name" value="Galactose oxidase/kelch, beta-propeller"/>
    <property type="match status" value="1"/>
</dbReference>
<feature type="non-terminal residue" evidence="3">
    <location>
        <position position="216"/>
    </location>
</feature>
<dbReference type="PANTHER" id="PTHR46093:SF18">
    <property type="entry name" value="FIBRONECTIN TYPE-III DOMAIN-CONTAINING PROTEIN"/>
    <property type="match status" value="1"/>
</dbReference>
<dbReference type="InterPro" id="IPR037293">
    <property type="entry name" value="Gal_Oxidase_central_sf"/>
</dbReference>
<evidence type="ECO:0000313" key="4">
    <source>
        <dbReference type="Proteomes" id="UP000789901"/>
    </source>
</evidence>
<dbReference type="PANTHER" id="PTHR46093">
    <property type="entry name" value="ACYL-COA-BINDING DOMAIN-CONTAINING PROTEIN 5"/>
    <property type="match status" value="1"/>
</dbReference>
<keyword evidence="2" id="KW-0677">Repeat</keyword>
<accession>A0ABN7W1C9</accession>